<name>A0A061SXZ0_9RHOB</name>
<proteinExistence type="predicted"/>
<protein>
    <submittedName>
        <fullName evidence="3">Membrane protein</fullName>
    </submittedName>
</protein>
<evidence type="ECO:0000313" key="3">
    <source>
        <dbReference type="EMBL" id="KAJ05015.1"/>
    </source>
</evidence>
<dbReference type="Pfam" id="PF06724">
    <property type="entry name" value="DUF1206"/>
    <property type="match status" value="3"/>
</dbReference>
<keyword evidence="1" id="KW-0812">Transmembrane</keyword>
<feature type="transmembrane region" description="Helical" evidence="1">
    <location>
        <begin position="100"/>
        <end position="120"/>
    </location>
</feature>
<evidence type="ECO:0000259" key="2">
    <source>
        <dbReference type="Pfam" id="PF06724"/>
    </source>
</evidence>
<gene>
    <name evidence="3" type="ORF">PM02_02080</name>
</gene>
<accession>A0A061SXZ0</accession>
<sequence length="271" mass="28145">MSDTPHSALKWVMRCGYAARGIIYFLIGGLAFWASFSSMSSSGTEDTLSALRAQPMGIPALWAIGLGLIAYLLWRVTAGIADVEDHGAGPKGLIARGGQIVTGLIHGGIGLSVIGLAYAGSDQGGSAAQDWTARLMAMPAGRYLVALAAVILVGAGIYYMQKGWRGSYKSHLARSQFTQTVDPVLTAGLVIYGLMLALVALSLGFAALNADPSQAGGLGQALDQLRSAYLGRFLLAGAGLGLVAFALYNMVEAGWRVVPKLSAPDIRTLAG</sequence>
<keyword evidence="4" id="KW-1185">Reference proteome</keyword>
<feature type="transmembrane region" description="Helical" evidence="1">
    <location>
        <begin position="17"/>
        <end position="36"/>
    </location>
</feature>
<dbReference type="InterPro" id="IPR009597">
    <property type="entry name" value="DUF1206"/>
</dbReference>
<feature type="domain" description="DUF1206" evidence="2">
    <location>
        <begin position="98"/>
        <end position="165"/>
    </location>
</feature>
<feature type="transmembrane region" description="Helical" evidence="1">
    <location>
        <begin position="140"/>
        <end position="160"/>
    </location>
</feature>
<dbReference type="AlphaFoldDB" id="A0A061SXZ0"/>
<keyword evidence="1" id="KW-1133">Transmembrane helix</keyword>
<dbReference type="EMBL" id="JEMU01000001">
    <property type="protein sequence ID" value="KAJ05015.1"/>
    <property type="molecule type" value="Genomic_DNA"/>
</dbReference>
<organism evidence="3 4">
    <name type="scientific">Sulfitobacter mediterraneus</name>
    <dbReference type="NCBI Taxonomy" id="83219"/>
    <lineage>
        <taxon>Bacteria</taxon>
        <taxon>Pseudomonadati</taxon>
        <taxon>Pseudomonadota</taxon>
        <taxon>Alphaproteobacteria</taxon>
        <taxon>Rhodobacterales</taxon>
        <taxon>Roseobacteraceae</taxon>
        <taxon>Sulfitobacter</taxon>
    </lineage>
</organism>
<feature type="transmembrane region" description="Helical" evidence="1">
    <location>
        <begin position="228"/>
        <end position="251"/>
    </location>
</feature>
<comment type="caution">
    <text evidence="3">The sequence shown here is derived from an EMBL/GenBank/DDBJ whole genome shotgun (WGS) entry which is preliminary data.</text>
</comment>
<dbReference type="Proteomes" id="UP000027337">
    <property type="component" value="Unassembled WGS sequence"/>
</dbReference>
<keyword evidence="1" id="KW-0472">Membrane</keyword>
<dbReference type="eggNOG" id="ENOG502Z854">
    <property type="taxonomic scope" value="Bacteria"/>
</dbReference>
<feature type="transmembrane region" description="Helical" evidence="1">
    <location>
        <begin position="56"/>
        <end position="74"/>
    </location>
</feature>
<dbReference type="RefSeq" id="WP_037904653.1">
    <property type="nucleotide sequence ID" value="NZ_JEMU01000001.1"/>
</dbReference>
<feature type="domain" description="DUF1206" evidence="2">
    <location>
        <begin position="187"/>
        <end position="256"/>
    </location>
</feature>
<feature type="domain" description="DUF1206" evidence="2">
    <location>
        <begin position="16"/>
        <end position="80"/>
    </location>
</feature>
<dbReference type="STRING" id="83219.PM02_02080"/>
<evidence type="ECO:0000313" key="4">
    <source>
        <dbReference type="Proteomes" id="UP000027337"/>
    </source>
</evidence>
<feature type="transmembrane region" description="Helical" evidence="1">
    <location>
        <begin position="181"/>
        <end position="208"/>
    </location>
</feature>
<reference evidence="3 4" key="1">
    <citation type="journal article" date="2014" name="Genome Announc.">
        <title>Draft Genome Sequences of Two Isolates of the Roseobacter Group, Sulfitobacter sp. Strains 3SOLIMAR09 and 1FIGIMAR09, from Harbors of Mallorca Island (Mediterranean Sea).</title>
        <authorList>
            <person name="Mas-Llado M."/>
            <person name="Pina-Villalonga J.M."/>
            <person name="Brunet-Galmes I."/>
            <person name="Nogales B."/>
            <person name="Bosch R."/>
        </authorList>
    </citation>
    <scope>NUCLEOTIDE SEQUENCE [LARGE SCALE GENOMIC DNA]</scope>
    <source>
        <strain evidence="3 4">1FIGIMAR09</strain>
    </source>
</reference>
<evidence type="ECO:0000256" key="1">
    <source>
        <dbReference type="SAM" id="Phobius"/>
    </source>
</evidence>